<dbReference type="SUPFAM" id="SSF55729">
    <property type="entry name" value="Acyl-CoA N-acyltransferases (Nat)"/>
    <property type="match status" value="1"/>
</dbReference>
<dbReference type="Gene3D" id="3.40.630.30">
    <property type="match status" value="1"/>
</dbReference>
<dbReference type="OrthoDB" id="3729649at2"/>
<dbReference type="AlphaFoldDB" id="A0A4P6F5S7"/>
<evidence type="ECO:0000313" key="2">
    <source>
        <dbReference type="EMBL" id="QAY70746.1"/>
    </source>
</evidence>
<dbReference type="GO" id="GO:0016747">
    <property type="term" value="F:acyltransferase activity, transferring groups other than amino-acyl groups"/>
    <property type="evidence" value="ECO:0007669"/>
    <property type="project" value="InterPro"/>
</dbReference>
<dbReference type="RefSeq" id="WP_129188794.1">
    <property type="nucleotide sequence ID" value="NZ_CP035493.1"/>
</dbReference>
<sequence length="236" mass="25836">MSTSQRPSGHGSELELVRLSDAPLRLVEALYTELLQTTFPPDELEPLEALLGALGETTDGVLAHRDGRVAGGLVYDHYVDGTVQLLAYLVVDPSARGHGLGSLLLRRGLGQSTSRLVLGEIEDPRHWPTTAVSDPAARLRFWARSGCRLLALPYVQPSLDATARRVRHLLLIVVPPQGNPLPEAVPGDLVGRFLREYFTASEGSFDPDDDELAPLLRSCDVESLRLWPLDHLEVVD</sequence>
<feature type="domain" description="N-acetyltransferase" evidence="1">
    <location>
        <begin position="14"/>
        <end position="162"/>
    </location>
</feature>
<evidence type="ECO:0000259" key="1">
    <source>
        <dbReference type="PROSITE" id="PS51186"/>
    </source>
</evidence>
<accession>A0A4P6F5S7</accession>
<dbReference type="KEGG" id="xya:ET471_12550"/>
<protein>
    <submittedName>
        <fullName evidence="2">GNAT family N-acetyltransferase</fullName>
    </submittedName>
</protein>
<name>A0A4P6F5S7_9MICO</name>
<evidence type="ECO:0000313" key="3">
    <source>
        <dbReference type="Proteomes" id="UP000292118"/>
    </source>
</evidence>
<dbReference type="InterPro" id="IPR000182">
    <property type="entry name" value="GNAT_dom"/>
</dbReference>
<organism evidence="2 3">
    <name type="scientific">Xylanimonas protaetiae</name>
    <dbReference type="NCBI Taxonomy" id="2509457"/>
    <lineage>
        <taxon>Bacteria</taxon>
        <taxon>Bacillati</taxon>
        <taxon>Actinomycetota</taxon>
        <taxon>Actinomycetes</taxon>
        <taxon>Micrococcales</taxon>
        <taxon>Promicromonosporaceae</taxon>
        <taxon>Xylanimonas</taxon>
    </lineage>
</organism>
<dbReference type="InterPro" id="IPR016181">
    <property type="entry name" value="Acyl_CoA_acyltransferase"/>
</dbReference>
<gene>
    <name evidence="2" type="ORF">ET471_12550</name>
</gene>
<dbReference type="EMBL" id="CP035493">
    <property type="protein sequence ID" value="QAY70746.1"/>
    <property type="molecule type" value="Genomic_DNA"/>
</dbReference>
<keyword evidence="3" id="KW-1185">Reference proteome</keyword>
<proteinExistence type="predicted"/>
<keyword evidence="2" id="KW-0808">Transferase</keyword>
<dbReference type="PROSITE" id="PS51186">
    <property type="entry name" value="GNAT"/>
    <property type="match status" value="1"/>
</dbReference>
<reference evidence="2 3" key="1">
    <citation type="submission" date="2019-01" db="EMBL/GenBank/DDBJ databases">
        <title>Genome sequencing of strain FW10M-9.</title>
        <authorList>
            <person name="Heo J."/>
            <person name="Kim S.-J."/>
            <person name="Kim J.-S."/>
            <person name="Hong S.-B."/>
            <person name="Kwon S.-W."/>
        </authorList>
    </citation>
    <scope>NUCLEOTIDE SEQUENCE [LARGE SCALE GENOMIC DNA]</scope>
    <source>
        <strain evidence="2 3">FW10M-9</strain>
    </source>
</reference>
<dbReference type="Pfam" id="PF00583">
    <property type="entry name" value="Acetyltransf_1"/>
    <property type="match status" value="1"/>
</dbReference>
<dbReference type="Proteomes" id="UP000292118">
    <property type="component" value="Chromosome"/>
</dbReference>